<dbReference type="Proteomes" id="UP000661077">
    <property type="component" value="Unassembled WGS sequence"/>
</dbReference>
<dbReference type="PROSITE" id="PS50005">
    <property type="entry name" value="TPR"/>
    <property type="match status" value="1"/>
</dbReference>
<protein>
    <submittedName>
        <fullName evidence="6">Aspartyl/asparaginyl beta-hydroxylase domain-containing protein</fullName>
    </submittedName>
</protein>
<name>A0ABS1WRE2_9GAMM</name>
<gene>
    <name evidence="6" type="ORF">JM946_02145</name>
</gene>
<comment type="caution">
    <text evidence="6">The sequence shown here is derived from an EMBL/GenBank/DDBJ whole genome shotgun (WGS) entry which is preliminary data.</text>
</comment>
<evidence type="ECO:0000313" key="6">
    <source>
        <dbReference type="EMBL" id="MBM0103521.1"/>
    </source>
</evidence>
<evidence type="ECO:0000259" key="5">
    <source>
        <dbReference type="Pfam" id="PF05118"/>
    </source>
</evidence>
<dbReference type="SMART" id="SM00028">
    <property type="entry name" value="TPR"/>
    <property type="match status" value="4"/>
</dbReference>
<dbReference type="Pfam" id="PF05118">
    <property type="entry name" value="Asp_Arg_Hydrox"/>
    <property type="match status" value="1"/>
</dbReference>
<dbReference type="Pfam" id="PF13432">
    <property type="entry name" value="TPR_16"/>
    <property type="match status" value="1"/>
</dbReference>
<keyword evidence="2" id="KW-0223">Dioxygenase</keyword>
<sequence length="434" mass="49154">MTQTQRYPTEVQTWIQQAEQALQSGNRPQAEALMARVRNAAPEHPAILNATAVSEMQRANWAEARSLLERAVAQEPENARLWMNLAAALRGLGLVDDEMRALQRVLEIEPRHLAALLHKGALQERQGNAKAAAKTYNNALQTISASTPLPGPLRAMVQRAIEVTNANDAALADHLAAKLHELRQEYAAEDQSRFDHCIDTVLNRRRIYTPRPTFLYYPKVPALEFYPREMFAWLPAVEAATADIRAEFERVFAEDADQLEPYVKHPKGIPLDQWAELNHSRKWSVFYLWRDGVPQHEHLERCPRTAEVLKQLPMHDVPGYAPTAFFSILDAKSHIPPHTGVTNTRVITHVPLVVPEGCRFRVGSETREWQPGTAWVFDDSIEHEAWNDSGVPRAILIFDVWNPFLSQAERALLSKAVQEMKQFYQDQAPLSGAI</sequence>
<keyword evidence="7" id="KW-1185">Reference proteome</keyword>
<proteinExistence type="inferred from homology"/>
<dbReference type="InterPro" id="IPR027443">
    <property type="entry name" value="IPNS-like_sf"/>
</dbReference>
<dbReference type="Gene3D" id="2.60.120.330">
    <property type="entry name" value="B-lactam Antibiotic, Isopenicillin N Synthase, Chain"/>
    <property type="match status" value="1"/>
</dbReference>
<dbReference type="InterPro" id="IPR011990">
    <property type="entry name" value="TPR-like_helical_dom_sf"/>
</dbReference>
<feature type="domain" description="Aspartyl/asparaginy/proline hydroxylase" evidence="5">
    <location>
        <begin position="240"/>
        <end position="403"/>
    </location>
</feature>
<organism evidence="6 7">
    <name type="scientific">Steroidobacter gossypii</name>
    <dbReference type="NCBI Taxonomy" id="2805490"/>
    <lineage>
        <taxon>Bacteria</taxon>
        <taxon>Pseudomonadati</taxon>
        <taxon>Pseudomonadota</taxon>
        <taxon>Gammaproteobacteria</taxon>
        <taxon>Steroidobacterales</taxon>
        <taxon>Steroidobacteraceae</taxon>
        <taxon>Steroidobacter</taxon>
    </lineage>
</organism>
<dbReference type="PANTHER" id="PTHR46332">
    <property type="entry name" value="ASPARTATE BETA-HYDROXYLASE DOMAIN-CONTAINING PROTEIN 2"/>
    <property type="match status" value="1"/>
</dbReference>
<dbReference type="InterPro" id="IPR019734">
    <property type="entry name" value="TPR_rpt"/>
</dbReference>
<dbReference type="Gene3D" id="1.25.40.10">
    <property type="entry name" value="Tetratricopeptide repeat domain"/>
    <property type="match status" value="1"/>
</dbReference>
<keyword evidence="3" id="KW-0560">Oxidoreductase</keyword>
<dbReference type="EMBL" id="JAEVLS010000001">
    <property type="protein sequence ID" value="MBM0103521.1"/>
    <property type="molecule type" value="Genomic_DNA"/>
</dbReference>
<evidence type="ECO:0000256" key="3">
    <source>
        <dbReference type="ARBA" id="ARBA00023002"/>
    </source>
</evidence>
<evidence type="ECO:0000256" key="1">
    <source>
        <dbReference type="ARBA" id="ARBA00007730"/>
    </source>
</evidence>
<feature type="repeat" description="TPR" evidence="4">
    <location>
        <begin position="79"/>
        <end position="112"/>
    </location>
</feature>
<dbReference type="InterPro" id="IPR051821">
    <property type="entry name" value="Asp/Asn_beta-hydroxylase"/>
</dbReference>
<keyword evidence="4" id="KW-0802">TPR repeat</keyword>
<comment type="similarity">
    <text evidence="1">Belongs to the aspartyl/asparaginyl beta-hydroxylase family.</text>
</comment>
<dbReference type="InterPro" id="IPR007803">
    <property type="entry name" value="Asp/Arg/Pro-Hydrxlase"/>
</dbReference>
<reference evidence="6 7" key="1">
    <citation type="journal article" date="2021" name="Int. J. Syst. Evol. Microbiol.">
        <title>Steroidobacter gossypii sp. nov., isolated from soil of cotton cropping field.</title>
        <authorList>
            <person name="Huang R."/>
            <person name="Yang S."/>
            <person name="Zhen C."/>
            <person name="Liu W."/>
        </authorList>
    </citation>
    <scope>NUCLEOTIDE SEQUENCE [LARGE SCALE GENOMIC DNA]</scope>
    <source>
        <strain evidence="6 7">S1-65</strain>
    </source>
</reference>
<accession>A0ABS1WRE2</accession>
<evidence type="ECO:0000256" key="2">
    <source>
        <dbReference type="ARBA" id="ARBA00022964"/>
    </source>
</evidence>
<dbReference type="PANTHER" id="PTHR46332:SF5">
    <property type="entry name" value="ASPARTATE BETA-HYDROXYLASE DOMAIN CONTAINING 2"/>
    <property type="match status" value="1"/>
</dbReference>
<dbReference type="RefSeq" id="WP_203165487.1">
    <property type="nucleotide sequence ID" value="NZ_JAEVLS010000001.1"/>
</dbReference>
<dbReference type="SUPFAM" id="SSF48452">
    <property type="entry name" value="TPR-like"/>
    <property type="match status" value="1"/>
</dbReference>
<evidence type="ECO:0000256" key="4">
    <source>
        <dbReference type="PROSITE-ProRule" id="PRU00339"/>
    </source>
</evidence>
<dbReference type="SUPFAM" id="SSF51197">
    <property type="entry name" value="Clavaminate synthase-like"/>
    <property type="match status" value="1"/>
</dbReference>
<evidence type="ECO:0000313" key="7">
    <source>
        <dbReference type="Proteomes" id="UP000661077"/>
    </source>
</evidence>